<dbReference type="SUPFAM" id="SSF53901">
    <property type="entry name" value="Thiolase-like"/>
    <property type="match status" value="1"/>
</dbReference>
<dbReference type="PIRSF" id="PIRSF000429">
    <property type="entry name" value="Ac-CoA_Ac_transf"/>
    <property type="match status" value="1"/>
</dbReference>
<feature type="domain" description="Thiolase N-terminal" evidence="5">
    <location>
        <begin position="6"/>
        <end position="261"/>
    </location>
</feature>
<organism evidence="7 8">
    <name type="scientific">Leptothrix discophora</name>
    <dbReference type="NCBI Taxonomy" id="89"/>
    <lineage>
        <taxon>Bacteria</taxon>
        <taxon>Pseudomonadati</taxon>
        <taxon>Pseudomonadota</taxon>
        <taxon>Betaproteobacteria</taxon>
        <taxon>Burkholderiales</taxon>
        <taxon>Sphaerotilaceae</taxon>
        <taxon>Leptothrix</taxon>
    </lineage>
</organism>
<dbReference type="Proteomes" id="UP001235760">
    <property type="component" value="Unassembled WGS sequence"/>
</dbReference>
<dbReference type="InterPro" id="IPR020616">
    <property type="entry name" value="Thiolase_N"/>
</dbReference>
<name>A0ABT9G8V1_LEPDI</name>
<evidence type="ECO:0000256" key="3">
    <source>
        <dbReference type="ARBA" id="ARBA00023315"/>
    </source>
</evidence>
<dbReference type="Pfam" id="PF00108">
    <property type="entry name" value="Thiolase_N"/>
    <property type="match status" value="1"/>
</dbReference>
<comment type="caution">
    <text evidence="7">The sequence shown here is derived from an EMBL/GenBank/DDBJ whole genome shotgun (WGS) entry which is preliminary data.</text>
</comment>
<evidence type="ECO:0000256" key="2">
    <source>
        <dbReference type="ARBA" id="ARBA00022679"/>
    </source>
</evidence>
<sequence length="395" mass="39847">MAARDVLIVDARRSAVAPVGGALSALTAHDLGAPLLRALLARSDMAGETVDLVLVGNALGAGGNPARLVALAAGLPDRVGALSIDSQCDAGLDAITLAASLVASGQAEVVIAGGVEAWSRAPVRAHRPLRVDADPLPYERPAFAPDPARDPDLLAAATAWAREAGITRAMQDAWAVTSHRRAVASRADLADEIEPIAGLARDACPRLIDASRVARLPPAWRTATGLGNEQASADTDPVHAPSLLGLSPRADGAAMLLLASEAASTRLGLSPCARWRSGAMTGGNPERPMAAAAQAIRLALSRAGLADLASLAAIELHDAFAVQALHIAAALGLDPSHLNRRGGGLSRGHPIGASGAIALVRVLADLRRAGQPGSTGLASIAAAGGLGAAVVVERV</sequence>
<evidence type="ECO:0000256" key="4">
    <source>
        <dbReference type="RuleBase" id="RU003557"/>
    </source>
</evidence>
<dbReference type="InterPro" id="IPR002155">
    <property type="entry name" value="Thiolase"/>
</dbReference>
<dbReference type="InterPro" id="IPR020613">
    <property type="entry name" value="Thiolase_CS"/>
</dbReference>
<dbReference type="PANTHER" id="PTHR18919:SF107">
    <property type="entry name" value="ACETYL-COA ACETYLTRANSFERASE, CYTOSOLIC"/>
    <property type="match status" value="1"/>
</dbReference>
<protein>
    <submittedName>
        <fullName evidence="7">Thiolase family protein</fullName>
        <ecNumber evidence="7">2.3.1.-</ecNumber>
    </submittedName>
</protein>
<evidence type="ECO:0000259" key="5">
    <source>
        <dbReference type="Pfam" id="PF00108"/>
    </source>
</evidence>
<evidence type="ECO:0000259" key="6">
    <source>
        <dbReference type="Pfam" id="PF02803"/>
    </source>
</evidence>
<reference evidence="7 8" key="1">
    <citation type="submission" date="2023-08" db="EMBL/GenBank/DDBJ databases">
        <authorList>
            <person name="Roldan D.M."/>
            <person name="Menes R.J."/>
        </authorList>
    </citation>
    <scope>NUCLEOTIDE SEQUENCE [LARGE SCALE GENOMIC DNA]</scope>
    <source>
        <strain evidence="7 8">CCM 2812</strain>
    </source>
</reference>
<evidence type="ECO:0000313" key="8">
    <source>
        <dbReference type="Proteomes" id="UP001235760"/>
    </source>
</evidence>
<gene>
    <name evidence="7" type="ORF">Q8X39_18390</name>
</gene>
<evidence type="ECO:0000313" key="7">
    <source>
        <dbReference type="EMBL" id="MDP4302613.1"/>
    </source>
</evidence>
<dbReference type="PANTHER" id="PTHR18919">
    <property type="entry name" value="ACETYL-COA C-ACYLTRANSFERASE"/>
    <property type="match status" value="1"/>
</dbReference>
<evidence type="ECO:0000256" key="1">
    <source>
        <dbReference type="ARBA" id="ARBA00010982"/>
    </source>
</evidence>
<dbReference type="EMBL" id="JAUZEE010000013">
    <property type="protein sequence ID" value="MDP4302613.1"/>
    <property type="molecule type" value="Genomic_DNA"/>
</dbReference>
<dbReference type="GO" id="GO:0016746">
    <property type="term" value="F:acyltransferase activity"/>
    <property type="evidence" value="ECO:0007669"/>
    <property type="project" value="UniProtKB-KW"/>
</dbReference>
<keyword evidence="8" id="KW-1185">Reference proteome</keyword>
<dbReference type="Gene3D" id="3.40.47.10">
    <property type="match status" value="1"/>
</dbReference>
<dbReference type="InterPro" id="IPR016039">
    <property type="entry name" value="Thiolase-like"/>
</dbReference>
<feature type="domain" description="Thiolase C-terminal" evidence="6">
    <location>
        <begin position="270"/>
        <end position="394"/>
    </location>
</feature>
<dbReference type="EC" id="2.3.1.-" evidence="7"/>
<keyword evidence="3 4" id="KW-0012">Acyltransferase</keyword>
<keyword evidence="2 4" id="KW-0808">Transferase</keyword>
<dbReference type="Pfam" id="PF02803">
    <property type="entry name" value="Thiolase_C"/>
    <property type="match status" value="1"/>
</dbReference>
<dbReference type="CDD" id="cd00751">
    <property type="entry name" value="thiolase"/>
    <property type="match status" value="1"/>
</dbReference>
<dbReference type="RefSeq" id="WP_305751154.1">
    <property type="nucleotide sequence ID" value="NZ_JAUZEE010000013.1"/>
</dbReference>
<dbReference type="NCBIfam" id="TIGR01930">
    <property type="entry name" value="AcCoA-C-Actrans"/>
    <property type="match status" value="1"/>
</dbReference>
<accession>A0ABT9G8V1</accession>
<comment type="similarity">
    <text evidence="1 4">Belongs to the thiolase-like superfamily. Thiolase family.</text>
</comment>
<dbReference type="PROSITE" id="PS00737">
    <property type="entry name" value="THIOLASE_2"/>
    <property type="match status" value="1"/>
</dbReference>
<dbReference type="InterPro" id="IPR020617">
    <property type="entry name" value="Thiolase_C"/>
</dbReference>
<proteinExistence type="inferred from homology"/>